<accession>A0ABP8V3K4</accession>
<protein>
    <recommendedName>
        <fullName evidence="3">Transposon Tn7 transposition protein TnsD C-termianl domain-containing protein</fullName>
    </recommendedName>
</protein>
<evidence type="ECO:0000313" key="1">
    <source>
        <dbReference type="EMBL" id="GAA4649870.1"/>
    </source>
</evidence>
<comment type="caution">
    <text evidence="1">The sequence shown here is derived from an EMBL/GenBank/DDBJ whole genome shotgun (WGS) entry which is preliminary data.</text>
</comment>
<gene>
    <name evidence="1" type="ORF">GCM10023116_21510</name>
</gene>
<organism evidence="1 2">
    <name type="scientific">Kistimonas scapharcae</name>
    <dbReference type="NCBI Taxonomy" id="1036133"/>
    <lineage>
        <taxon>Bacteria</taxon>
        <taxon>Pseudomonadati</taxon>
        <taxon>Pseudomonadota</taxon>
        <taxon>Gammaproteobacteria</taxon>
        <taxon>Oceanospirillales</taxon>
        <taxon>Endozoicomonadaceae</taxon>
        <taxon>Kistimonas</taxon>
    </lineage>
</organism>
<dbReference type="EMBL" id="BAABFL010000327">
    <property type="protein sequence ID" value="GAA4649870.1"/>
    <property type="molecule type" value="Genomic_DNA"/>
</dbReference>
<evidence type="ECO:0000313" key="2">
    <source>
        <dbReference type="Proteomes" id="UP001500604"/>
    </source>
</evidence>
<keyword evidence="2" id="KW-1185">Reference proteome</keyword>
<evidence type="ECO:0008006" key="3">
    <source>
        <dbReference type="Google" id="ProtNLM"/>
    </source>
</evidence>
<sequence>MQLLQHKPATVKNYVNRRVDWGVRDRQLVKQFLVIEAESCEVLELPRRSRAWFCNQLGVKSLVEKKLNKLPLCNAFFIRYSESIEEYQTRRLACIMAELTQRNEHIRPVCEIERFAGLSRQRSRKPAREILRMDIPAWQRIESVPVERTPKSDWSDQYQKMV</sequence>
<reference evidence="2" key="1">
    <citation type="journal article" date="2019" name="Int. J. Syst. Evol. Microbiol.">
        <title>The Global Catalogue of Microorganisms (GCM) 10K type strain sequencing project: providing services to taxonomists for standard genome sequencing and annotation.</title>
        <authorList>
            <consortium name="The Broad Institute Genomics Platform"/>
            <consortium name="The Broad Institute Genome Sequencing Center for Infectious Disease"/>
            <person name="Wu L."/>
            <person name="Ma J."/>
        </authorList>
    </citation>
    <scope>NUCLEOTIDE SEQUENCE [LARGE SCALE GENOMIC DNA]</scope>
    <source>
        <strain evidence="2">JCM 17805</strain>
    </source>
</reference>
<name>A0ABP8V3K4_9GAMM</name>
<dbReference type="RefSeq" id="WP_345195883.1">
    <property type="nucleotide sequence ID" value="NZ_BAABFL010000327.1"/>
</dbReference>
<proteinExistence type="predicted"/>
<dbReference type="Proteomes" id="UP001500604">
    <property type="component" value="Unassembled WGS sequence"/>
</dbReference>